<sequence>MASGEHEDDVQFVHERFGVSPEDLKPLAKVPSFSILVVALRSKVRDLNSLKEQMVLQEVNSEHKQNVTNRRALHLQEQLGSRNEIAKQFQEKAEELQKDVDASKEANCQIQSQLNSCSEEKNSLVLEKQQLNSRVIDMERKLSDSENLLRSFQEEKQKNEDLIQNLQQQMQEMEENQRNLTLNQSSSTFKEEIYLQEKNALVLDIKRLQDETKSMSEELASSKHSQNVLQEQVAALKTSNSELGQKYTSVVHESQTKSKDKGSNTSTTAMEVDDKIDVFDDLQKELEAQQRLTSLWESQCSELQSQLDKTVNNQSASKELDTSANSTFEEQLKMSKGQLKVANETISKLHSEVDRLASELQVTKQRKEVSPAGVGLFSSVAQRLNASQNPEISFTKVYSDNMRLQQAVLNLQQQLDRANDKICWFFYQIKERIPIFQQQREEIARNNVFMVDLSEKLSTSKEVINNTKQKYQVSKLQQEETQLRLMATQVQCQDLMREVQCLLLNLDYLQGTGNRSLPQKIQEALDNFSKQPSGNEVAVSVDIPNFTSVQEALAQVLQLRENIRTVECNLEIQKKASEYQLSIKTEELNEQHENVTNKLQSELKLANTKMQNFIHERSVLKEMLNMYKEKTVQKVSQKPPDMNGSSQAAVDDIEKQFETYRNEMVAANESLSKRINDLISQLEKTRKEANKVKYREQLSLQRLNVSKQNVDSLGKEMKELRTLNSYLQEVLNRQDLNAGKISEEHIQLKSLCSRMNSEIASLTSEKEVFGKIQQRLTSENSNLLSERERLTNLVSNLQSLLNEQQRIFSLNKLSFEAKNSEMKQAVNSLQGSNEKLEQALQSANDLANMKDTDINSLRIKLEEVEATKQEYVNIRNSLESENKGLQSQLKSESNKIEELQTRLSHQQSMTASERETELGSVVVGLRMENSSLQTGLNVSKDHTKRLEEAIRLAEETLEKLQQEYQTLRLSTSKQLEENRNYINALEKKGNDLEEKLRSVQQQHDYDNEQKDGKISLLIKENEQLSDDITSARNLEKELLQKQNLLQQENVKLSEGCRKARDAYEKELLRHANAMSNLQKLRAEYDSVLKRTNHVSEPTGSENLIAARELKDMPDSASATPDVIALRKQNALLLAQLQTPTDNDLSTLDITSEKLGSVMKLSLPDLQTYIKQMFNEANILACQRQLISIENKRLRKLVEQSNQIVLEFQSTQKASTTETSSDGAPIDNNLSRMVKLLNDSNKLLRKKEEEHNGIINNLQDKVFSLERELEVQNNHSHELENEVAGGKEMIRRVEEENQRLQQHNQQILHSLKENKITDASAETSNADEKLLVELRQNIEKLTTELESAKETIEKIESEKGAASNTIEQLTARSKTVAAAWRSKYDQLVAKSLEKHNQVRQQLSQKTSELESKIKETDALKEKLQKYEESEPFEDNARDHQDIKKVSDEFQKAEYITAQQRLAEATTELDATKKEVLSLREKIDQLDKEKISQSVGSGTTSGEEIEKKNQALKQAVLKLRSRITQEVQKNDAVSKQCTELETQLEKLRRSLDSQTQDASDSGSLRASDEQKLSTLLKEKENMLSGTFEIVFQEPFEKIVTSSSDFPDAVKTEWKKRQEELLKKIQEDTKQSHERQISNLRTELEMRSKLKLSMLEKNLAKVRAELQKTTQKDKNSSVEATQPKNDGKSSTVTSKTIESQKEPNGDKSSSGDSLKRPRSNAENEDSSLTIKKSK</sequence>
<dbReference type="GO" id="GO:0005643">
    <property type="term" value="C:nuclear pore"/>
    <property type="evidence" value="ECO:0007669"/>
    <property type="project" value="TreeGrafter"/>
</dbReference>
<dbReference type="PANTHER" id="PTHR18898:SF2">
    <property type="entry name" value="NUCLEOPROTEIN TPR"/>
    <property type="match status" value="1"/>
</dbReference>
<keyword evidence="1" id="KW-0175">Coiled coil</keyword>
<dbReference type="EMBL" id="CP115611">
    <property type="protein sequence ID" value="WBW71424.1"/>
    <property type="molecule type" value="Genomic_DNA"/>
</dbReference>
<evidence type="ECO:0000256" key="1">
    <source>
        <dbReference type="SAM" id="Coils"/>
    </source>
</evidence>
<feature type="compositionally biased region" description="Polar residues" evidence="2">
    <location>
        <begin position="1550"/>
        <end position="1562"/>
    </location>
</feature>
<gene>
    <name evidence="3" type="primary">alm1</name>
    <name evidence="3" type="ORF">SOMG_00337</name>
</gene>
<dbReference type="Proteomes" id="UP001212411">
    <property type="component" value="Chromosome 1"/>
</dbReference>
<organism evidence="3 4">
    <name type="scientific">Schizosaccharomyces osmophilus</name>
    <dbReference type="NCBI Taxonomy" id="2545709"/>
    <lineage>
        <taxon>Eukaryota</taxon>
        <taxon>Fungi</taxon>
        <taxon>Dikarya</taxon>
        <taxon>Ascomycota</taxon>
        <taxon>Taphrinomycotina</taxon>
        <taxon>Schizosaccharomycetes</taxon>
        <taxon>Schizosaccharomycetales</taxon>
        <taxon>Schizosaccharomycetaceae</taxon>
        <taxon>Schizosaccharomyces</taxon>
    </lineage>
</organism>
<evidence type="ECO:0000313" key="4">
    <source>
        <dbReference type="Proteomes" id="UP001212411"/>
    </source>
</evidence>
<keyword evidence="4" id="KW-1185">Reference proteome</keyword>
<dbReference type="GO" id="GO:0006406">
    <property type="term" value="P:mRNA export from nucleus"/>
    <property type="evidence" value="ECO:0007669"/>
    <property type="project" value="TreeGrafter"/>
</dbReference>
<dbReference type="PANTHER" id="PTHR18898">
    <property type="entry name" value="NUCLEOPROTEIN TPR-RELATED"/>
    <property type="match status" value="1"/>
</dbReference>
<dbReference type="GO" id="GO:0017056">
    <property type="term" value="F:structural constituent of nuclear pore"/>
    <property type="evidence" value="ECO:0007669"/>
    <property type="project" value="TreeGrafter"/>
</dbReference>
<feature type="coiled-coil region" evidence="1">
    <location>
        <begin position="339"/>
        <end position="366"/>
    </location>
</feature>
<name>A0AAE9W919_9SCHI</name>
<feature type="region of interest" description="Disordered" evidence="2">
    <location>
        <begin position="250"/>
        <end position="269"/>
    </location>
</feature>
<feature type="coiled-coil region" evidence="1">
    <location>
        <begin position="773"/>
        <end position="909"/>
    </location>
</feature>
<reference evidence="3 4" key="1">
    <citation type="journal article" date="2023" name="G3 (Bethesda)">
        <title>A high-quality reference genome for the fission yeast Schizosaccharomyces osmophilus.</title>
        <authorList>
            <person name="Jia G.S."/>
            <person name="Zhang W.C."/>
            <person name="Liang Y."/>
            <person name="Liu X.H."/>
            <person name="Rhind N."/>
            <person name="Pidoux A."/>
            <person name="Brysch-Herzberg M."/>
            <person name="Du L.L."/>
        </authorList>
    </citation>
    <scope>NUCLEOTIDE SEQUENCE [LARGE SCALE GENOMIC DNA]</scope>
    <source>
        <strain evidence="3 4">CBS 15793</strain>
    </source>
</reference>
<dbReference type="GeneID" id="80873820"/>
<feature type="region of interest" description="Disordered" evidence="2">
    <location>
        <begin position="1546"/>
        <end position="1567"/>
    </location>
</feature>
<protein>
    <submittedName>
        <fullName evidence="3">Nucleoporin Alm1</fullName>
    </submittedName>
</protein>
<feature type="coiled-coil region" evidence="1">
    <location>
        <begin position="549"/>
        <end position="609"/>
    </location>
</feature>
<feature type="compositionally biased region" description="Basic and acidic residues" evidence="2">
    <location>
        <begin position="1663"/>
        <end position="1673"/>
    </location>
</feature>
<proteinExistence type="predicted"/>
<feature type="compositionally biased region" description="Polar residues" evidence="2">
    <location>
        <begin position="1674"/>
        <end position="1694"/>
    </location>
</feature>
<dbReference type="RefSeq" id="XP_056035667.1">
    <property type="nucleotide sequence ID" value="XM_056179131.1"/>
</dbReference>
<feature type="coiled-coil region" evidence="1">
    <location>
        <begin position="943"/>
        <end position="1090"/>
    </location>
</feature>
<feature type="coiled-coil region" evidence="1">
    <location>
        <begin position="650"/>
        <end position="695"/>
    </location>
</feature>
<evidence type="ECO:0000313" key="3">
    <source>
        <dbReference type="EMBL" id="WBW71424.1"/>
    </source>
</evidence>
<feature type="region of interest" description="Disordered" evidence="2">
    <location>
        <begin position="1622"/>
        <end position="1642"/>
    </location>
</feature>
<evidence type="ECO:0000256" key="2">
    <source>
        <dbReference type="SAM" id="MobiDB-lite"/>
    </source>
</evidence>
<feature type="coiled-coil region" evidence="1">
    <location>
        <begin position="86"/>
        <end position="218"/>
    </location>
</feature>
<dbReference type="KEGG" id="som:SOMG_00337"/>
<feature type="region of interest" description="Disordered" evidence="2">
    <location>
        <begin position="1663"/>
        <end position="1731"/>
    </location>
</feature>
<feature type="coiled-coil region" evidence="1">
    <location>
        <begin position="1254"/>
        <end position="1428"/>
    </location>
</feature>
<accession>A0AAE9W919</accession>